<reference evidence="9 10" key="1">
    <citation type="submission" date="2016-09" db="EMBL/GenBank/DDBJ databases">
        <title>The draft genome of Dichanthelium oligosanthes: A C3 panicoid grass species.</title>
        <authorList>
            <person name="Studer A.J."/>
            <person name="Schnable J.C."/>
            <person name="Brutnell T.P."/>
        </authorList>
    </citation>
    <scope>NUCLEOTIDE SEQUENCE [LARGE SCALE GENOMIC DNA]</scope>
    <source>
        <strain evidence="10">cv. Kellogg 1175</strain>
        <tissue evidence="9">Leaf</tissue>
    </source>
</reference>
<comment type="caution">
    <text evidence="9">The sequence shown here is derived from an EMBL/GenBank/DDBJ whole genome shotgun (WGS) entry which is preliminary data.</text>
</comment>
<feature type="transmembrane region" description="Helical" evidence="7">
    <location>
        <begin position="41"/>
        <end position="68"/>
    </location>
</feature>
<keyword evidence="10" id="KW-1185">Reference proteome</keyword>
<dbReference type="InterPro" id="IPR056462">
    <property type="entry name" value="HAD_RAM2/GPAT1-8"/>
</dbReference>
<dbReference type="Pfam" id="PF23270">
    <property type="entry name" value="HAD_RAM2_N"/>
    <property type="match status" value="1"/>
</dbReference>
<dbReference type="PANTHER" id="PTHR15486">
    <property type="entry name" value="ANCIENT UBIQUITOUS PROTEIN"/>
    <property type="match status" value="1"/>
</dbReference>
<dbReference type="InterPro" id="IPR002123">
    <property type="entry name" value="Plipid/glycerol_acylTrfase"/>
</dbReference>
<evidence type="ECO:0000256" key="7">
    <source>
        <dbReference type="SAM" id="Phobius"/>
    </source>
</evidence>
<organism evidence="9 10">
    <name type="scientific">Dichanthelium oligosanthes</name>
    <dbReference type="NCBI Taxonomy" id="888268"/>
    <lineage>
        <taxon>Eukaryota</taxon>
        <taxon>Viridiplantae</taxon>
        <taxon>Streptophyta</taxon>
        <taxon>Embryophyta</taxon>
        <taxon>Tracheophyta</taxon>
        <taxon>Spermatophyta</taxon>
        <taxon>Magnoliopsida</taxon>
        <taxon>Liliopsida</taxon>
        <taxon>Poales</taxon>
        <taxon>Poaceae</taxon>
        <taxon>PACMAD clade</taxon>
        <taxon>Panicoideae</taxon>
        <taxon>Panicodae</taxon>
        <taxon>Paniceae</taxon>
        <taxon>Dichantheliinae</taxon>
        <taxon>Dichanthelium</taxon>
    </lineage>
</organism>
<evidence type="ECO:0000313" key="9">
    <source>
        <dbReference type="EMBL" id="OEL27811.1"/>
    </source>
</evidence>
<dbReference type="GO" id="GO:0090447">
    <property type="term" value="F:glycerol-3-phosphate 2-O-acyltransferase activity"/>
    <property type="evidence" value="ECO:0007669"/>
    <property type="project" value="TreeGrafter"/>
</dbReference>
<dbReference type="AlphaFoldDB" id="A0A1E5VRT9"/>
<keyword evidence="9" id="KW-0012">Acyltransferase</keyword>
<sequence>MAENPDASPPLYRLTTYDTLVFDVEACLLLLRSPRLSTFPYFMLVAVEAGGFLRGLLLLLAYPLILCLPSGRGTMRTKAMVLVSFFGLREKEVARVCRAVLPKFFLEVAAMEGLELVRTAARRMKAKRVVAVCSGFPSVMIEAFIRDHLCIDAKAVLGCEVMNVVGGRYVGMAIGRSTSSPGMCLSGKLTKEAGSQHAPSGTVCLVGEDSRMHRLLPCCCQVSSIVQVHQITNSEKAAWRSLPREKYPKPLVFHDGRLAFLPTPSAAVAMYTFLPLGITLAVVRSAIFKLFPYSVALPLSALTGMRSRLVVDQESPSPLPPPGTVPVGVEEHATRGRRLFACNHRTLIDPIAISCCQNRPVMAVTYGLSRFSELISPVRTARLTRDRDEDHRRMAALLARGDLVVCPEGTTCREPYLLRFSPLFAGLADEVTPVALDTHVDMFYGTSTKPSAKWLDAIYFLMNAWPEYRVEVLEPVLTTPVVDGGGAGGDGHRIDVANRVQRVIGEALGYELTRLTRKDKYNMMAGEGESDTI</sequence>
<proteinExistence type="inferred from homology"/>
<dbReference type="STRING" id="888268.A0A1E5VRT9"/>
<evidence type="ECO:0000256" key="4">
    <source>
        <dbReference type="ARBA" id="ARBA00022692"/>
    </source>
</evidence>
<gene>
    <name evidence="9" type="ORF">BAE44_0011164</name>
</gene>
<dbReference type="OrthoDB" id="1854593at2759"/>
<dbReference type="SUPFAM" id="SSF69593">
    <property type="entry name" value="Glycerol-3-phosphate (1)-acyltransferase"/>
    <property type="match status" value="1"/>
</dbReference>
<accession>A0A1E5VRT9</accession>
<evidence type="ECO:0000256" key="2">
    <source>
        <dbReference type="ARBA" id="ARBA00007937"/>
    </source>
</evidence>
<comment type="subcellular location">
    <subcellularLocation>
        <location evidence="1">Membrane</location>
        <topology evidence="1">Multi-pass membrane protein</topology>
    </subcellularLocation>
</comment>
<name>A0A1E5VRT9_9POAL</name>
<dbReference type="EMBL" id="LWDX02031580">
    <property type="protein sequence ID" value="OEL27811.1"/>
    <property type="molecule type" value="Genomic_DNA"/>
</dbReference>
<evidence type="ECO:0000259" key="8">
    <source>
        <dbReference type="SMART" id="SM00563"/>
    </source>
</evidence>
<keyword evidence="3 9" id="KW-0808">Transferase</keyword>
<dbReference type="GO" id="GO:0016020">
    <property type="term" value="C:membrane"/>
    <property type="evidence" value="ECO:0007669"/>
    <property type="project" value="UniProtKB-SubCell"/>
</dbReference>
<keyword evidence="5 7" id="KW-1133">Transmembrane helix</keyword>
<dbReference type="GO" id="GO:0010143">
    <property type="term" value="P:cutin biosynthetic process"/>
    <property type="evidence" value="ECO:0007669"/>
    <property type="project" value="TreeGrafter"/>
</dbReference>
<dbReference type="GO" id="GO:0016791">
    <property type="term" value="F:phosphatase activity"/>
    <property type="evidence" value="ECO:0007669"/>
    <property type="project" value="TreeGrafter"/>
</dbReference>
<dbReference type="Pfam" id="PF01553">
    <property type="entry name" value="Acyltransferase"/>
    <property type="match status" value="1"/>
</dbReference>
<protein>
    <submittedName>
        <fullName evidence="9">Putative glycerol-3-phosphate acyltransferase 2</fullName>
    </submittedName>
</protein>
<dbReference type="PANTHER" id="PTHR15486:SF58">
    <property type="entry name" value="OS05G0280500 PROTEIN"/>
    <property type="match status" value="1"/>
</dbReference>
<evidence type="ECO:0000256" key="6">
    <source>
        <dbReference type="ARBA" id="ARBA00023136"/>
    </source>
</evidence>
<keyword evidence="6 7" id="KW-0472">Membrane</keyword>
<dbReference type="SMART" id="SM00563">
    <property type="entry name" value="PlsC"/>
    <property type="match status" value="1"/>
</dbReference>
<evidence type="ECO:0000256" key="1">
    <source>
        <dbReference type="ARBA" id="ARBA00004141"/>
    </source>
</evidence>
<feature type="domain" description="Phospholipid/glycerol acyltransferase" evidence="8">
    <location>
        <begin position="338"/>
        <end position="439"/>
    </location>
</feature>
<keyword evidence="4 7" id="KW-0812">Transmembrane</keyword>
<dbReference type="Proteomes" id="UP000095767">
    <property type="component" value="Unassembled WGS sequence"/>
</dbReference>
<evidence type="ECO:0000313" key="10">
    <source>
        <dbReference type="Proteomes" id="UP000095767"/>
    </source>
</evidence>
<evidence type="ECO:0000256" key="5">
    <source>
        <dbReference type="ARBA" id="ARBA00022989"/>
    </source>
</evidence>
<evidence type="ECO:0000256" key="3">
    <source>
        <dbReference type="ARBA" id="ARBA00022679"/>
    </source>
</evidence>
<comment type="similarity">
    <text evidence="2">Belongs to the GPAT/DAPAT family.</text>
</comment>